<dbReference type="InterPro" id="IPR021352">
    <property type="entry name" value="DUF2971"/>
</dbReference>
<evidence type="ECO:0008006" key="3">
    <source>
        <dbReference type="Google" id="ProtNLM"/>
    </source>
</evidence>
<reference evidence="1 2" key="1">
    <citation type="submission" date="2023-07" db="EMBL/GenBank/DDBJ databases">
        <title>Genomic Encyclopedia of Type Strains, Phase IV (KMG-IV): sequencing the most valuable type-strain genomes for metagenomic binning, comparative biology and taxonomic classification.</title>
        <authorList>
            <person name="Goeker M."/>
        </authorList>
    </citation>
    <scope>NUCLEOTIDE SEQUENCE [LARGE SCALE GENOMIC DNA]</scope>
    <source>
        <strain evidence="1 2">DSM 1111</strain>
    </source>
</reference>
<dbReference type="Pfam" id="PF11185">
    <property type="entry name" value="DUF2971"/>
    <property type="match status" value="1"/>
</dbReference>
<accession>A0ABU0G168</accession>
<sequence length="272" mass="30400">MPLFHYCNSHAFWSIISNRSIWLSDLSASNDSEEGRWMTRLLMSLASKSPQEHSIWPTIALQVDAISSKFQTFGFCLSDQGDMLSQWRGYADDAAGFSIGFNEDYFSRMGYMSEHGVAKIEKVLYSSDQHIELIRERLASLNWKHLAFDLDTIDAVERAIIESIGGDVSSASPISIMLHDVPYLIKNPAFSEERESRLILRSDLSNPGTQFRSRGSAIVAYRPLTLTDIVPQPICKVCIGPKNHTSQALVEAFLSKHGFGGVEVVKSAATYR</sequence>
<keyword evidence="2" id="KW-1185">Reference proteome</keyword>
<evidence type="ECO:0000313" key="2">
    <source>
        <dbReference type="Proteomes" id="UP001238496"/>
    </source>
</evidence>
<gene>
    <name evidence="1" type="ORF">J2045_000003</name>
</gene>
<name>A0ABU0G168_9HYPH</name>
<evidence type="ECO:0000313" key="1">
    <source>
        <dbReference type="EMBL" id="MDQ0418993.1"/>
    </source>
</evidence>
<protein>
    <recommendedName>
        <fullName evidence="3">DUF2971 domain-containing protein</fullName>
    </recommendedName>
</protein>
<organism evidence="1 2">
    <name type="scientific">Peteryoungia aggregata LMG 23059</name>
    <dbReference type="NCBI Taxonomy" id="1368425"/>
    <lineage>
        <taxon>Bacteria</taxon>
        <taxon>Pseudomonadati</taxon>
        <taxon>Pseudomonadota</taxon>
        <taxon>Alphaproteobacteria</taxon>
        <taxon>Hyphomicrobiales</taxon>
        <taxon>Rhizobiaceae</taxon>
        <taxon>Peteryoungia</taxon>
    </lineage>
</organism>
<proteinExistence type="predicted"/>
<comment type="caution">
    <text evidence="1">The sequence shown here is derived from an EMBL/GenBank/DDBJ whole genome shotgun (WGS) entry which is preliminary data.</text>
</comment>
<dbReference type="RefSeq" id="WP_307367652.1">
    <property type="nucleotide sequence ID" value="NZ_JAUSUW010000001.1"/>
</dbReference>
<dbReference type="Proteomes" id="UP001238496">
    <property type="component" value="Unassembled WGS sequence"/>
</dbReference>
<dbReference type="EMBL" id="JAUSUW010000001">
    <property type="protein sequence ID" value="MDQ0418993.1"/>
    <property type="molecule type" value="Genomic_DNA"/>
</dbReference>